<proteinExistence type="predicted"/>
<dbReference type="AlphaFoldDB" id="A0AAV4KCD1"/>
<reference evidence="1 2" key="1">
    <citation type="journal article" date="2014" name="Int. J. Syst. Evol. Microbiol.">
        <title>Complete genome sequence of Corynebacterium casei LMG S-19264T (=DSM 44701T), isolated from a smear-ripened cheese.</title>
        <authorList>
            <consortium name="US DOE Joint Genome Institute (JGI-PGF)"/>
            <person name="Walter F."/>
            <person name="Albersmeier A."/>
            <person name="Kalinowski J."/>
            <person name="Ruckert C."/>
        </authorList>
    </citation>
    <scope>NUCLEOTIDE SEQUENCE [LARGE SCALE GENOMIC DNA]</scope>
    <source>
        <strain evidence="1 2">JCM 4205</strain>
    </source>
</reference>
<protein>
    <recommendedName>
        <fullName evidence="3">DUF2256 domain-containing protein</fullName>
    </recommendedName>
</protein>
<dbReference type="GeneID" id="95458776"/>
<evidence type="ECO:0000313" key="1">
    <source>
        <dbReference type="EMBL" id="GGR08730.1"/>
    </source>
</evidence>
<name>A0AAV4KCD1_9ACTN</name>
<dbReference type="Proteomes" id="UP000642014">
    <property type="component" value="Unassembled WGS sequence"/>
</dbReference>
<dbReference type="EMBL" id="BMSJ01000001">
    <property type="protein sequence ID" value="GGR08730.1"/>
    <property type="molecule type" value="Genomic_DNA"/>
</dbReference>
<evidence type="ECO:0000313" key="2">
    <source>
        <dbReference type="Proteomes" id="UP000642014"/>
    </source>
</evidence>
<gene>
    <name evidence="1" type="ORF">GCM10010497_08260</name>
</gene>
<evidence type="ECO:0008006" key="3">
    <source>
        <dbReference type="Google" id="ProtNLM"/>
    </source>
</evidence>
<accession>A0AAV4KCD1</accession>
<dbReference type="RefSeq" id="WP_158708643.1">
    <property type="nucleotide sequence ID" value="NZ_BMSJ01000001.1"/>
</dbReference>
<sequence length="55" mass="6729">MGAIEIEVGPLACKWCKRPVPQRRWWRRRRYCNGWHRVKKWVARIFEFVGEVLSS</sequence>
<comment type="caution">
    <text evidence="1">The sequence shown here is derived from an EMBL/GenBank/DDBJ whole genome shotgun (WGS) entry which is preliminary data.</text>
</comment>
<organism evidence="1 2">
    <name type="scientific">Streptomyces cinereoruber</name>
    <dbReference type="NCBI Taxonomy" id="67260"/>
    <lineage>
        <taxon>Bacteria</taxon>
        <taxon>Bacillati</taxon>
        <taxon>Actinomycetota</taxon>
        <taxon>Actinomycetes</taxon>
        <taxon>Kitasatosporales</taxon>
        <taxon>Streptomycetaceae</taxon>
        <taxon>Streptomyces</taxon>
    </lineage>
</organism>